<proteinExistence type="predicted"/>
<sequence>MGLGTRLILFGISLAVAAVFLLPSTPPKPPKLTNKYWGPGQEPARTAGDDAVRPFKIKFDQQMVQDLRNRLRNIRTLQPPLENVNWTYGVSSTSMLPIVDYWMSKYDFDTREAHLNRYPQYITNIQGLDIHFYHIKPKLLKDRNVQVLPLLMLHGWPGSTVEFQKIIPLLTTVQSDMDFVFELIVPSLPGFGFSSAAAKPGFGPAEIAHVFKNLMLRLGFDKFYAQGGDWGGIIIASMATMYPQYVSGIHLNYCQVLRPWTYVQMALYDYIPWLLPAEERPFIFSPSKLISLTFEETGYLHEQATKPDTIGIGLSDSPVGLAAYILEKFSTVTNFDYRYEKDGNLLEKFTLDELIDNLMMYWVPNKITSSVRIYAEALSPRFIIFDMDNIPVTVPSACAQAPHEIIFHPESILRKRFLNLVRLKKVPRGGHLLAMEEPKLLADEVWLSVQKMRKLDTAE</sequence>
<evidence type="ECO:0000313" key="2">
    <source>
        <dbReference type="Proteomes" id="UP001239111"/>
    </source>
</evidence>
<organism evidence="1 2">
    <name type="scientific">Eretmocerus hayati</name>
    <dbReference type="NCBI Taxonomy" id="131215"/>
    <lineage>
        <taxon>Eukaryota</taxon>
        <taxon>Metazoa</taxon>
        <taxon>Ecdysozoa</taxon>
        <taxon>Arthropoda</taxon>
        <taxon>Hexapoda</taxon>
        <taxon>Insecta</taxon>
        <taxon>Pterygota</taxon>
        <taxon>Neoptera</taxon>
        <taxon>Endopterygota</taxon>
        <taxon>Hymenoptera</taxon>
        <taxon>Apocrita</taxon>
        <taxon>Proctotrupomorpha</taxon>
        <taxon>Chalcidoidea</taxon>
        <taxon>Aphelinidae</taxon>
        <taxon>Aphelininae</taxon>
        <taxon>Eretmocerus</taxon>
    </lineage>
</organism>
<name>A0ACC2N886_9HYME</name>
<protein>
    <submittedName>
        <fullName evidence="1">Uncharacterized protein</fullName>
    </submittedName>
</protein>
<dbReference type="Proteomes" id="UP001239111">
    <property type="component" value="Chromosome 4"/>
</dbReference>
<comment type="caution">
    <text evidence="1">The sequence shown here is derived from an EMBL/GenBank/DDBJ whole genome shotgun (WGS) entry which is preliminary data.</text>
</comment>
<reference evidence="1" key="1">
    <citation type="submission" date="2023-04" db="EMBL/GenBank/DDBJ databases">
        <title>A chromosome-level genome assembly of the parasitoid wasp Eretmocerus hayati.</title>
        <authorList>
            <person name="Zhong Y."/>
            <person name="Liu S."/>
            <person name="Liu Y."/>
        </authorList>
    </citation>
    <scope>NUCLEOTIDE SEQUENCE</scope>
    <source>
        <strain evidence="1">ZJU_SS_LIU_2023</strain>
    </source>
</reference>
<accession>A0ACC2N886</accession>
<evidence type="ECO:0000313" key="1">
    <source>
        <dbReference type="EMBL" id="KAJ8667313.1"/>
    </source>
</evidence>
<dbReference type="EMBL" id="CM056744">
    <property type="protein sequence ID" value="KAJ8667313.1"/>
    <property type="molecule type" value="Genomic_DNA"/>
</dbReference>
<gene>
    <name evidence="1" type="ORF">QAD02_008975</name>
</gene>
<keyword evidence="2" id="KW-1185">Reference proteome</keyword>